<evidence type="ECO:0000256" key="1">
    <source>
        <dbReference type="SAM" id="MobiDB-lite"/>
    </source>
</evidence>
<dbReference type="EMBL" id="LC199500">
    <property type="protein sequence ID" value="BBA49214.1"/>
    <property type="molecule type" value="Genomic_DNA"/>
</dbReference>
<protein>
    <submittedName>
        <fullName evidence="2">Zinc finger BED domain-containing protein 4-like</fullName>
    </submittedName>
</protein>
<reference evidence="2" key="1">
    <citation type="journal article" date="2017" name="Nat. Commun.">
        <title>Complete fusion of a transposon and herpesvirus created the Teratorn mobile element in medaka fish.</title>
        <authorList>
            <person name="Inoue Y."/>
            <person name="Saga T."/>
            <person name="Aikawa T."/>
            <person name="Kumagai M."/>
            <person name="Shimada A."/>
            <person name="Kawaguchi Y."/>
            <person name="Naruse K."/>
            <person name="Morishita S."/>
            <person name="Koga A."/>
            <person name="Takeda H."/>
        </authorList>
    </citation>
    <scope>NUCLEOTIDE SEQUENCE</scope>
</reference>
<evidence type="ECO:0000313" key="2">
    <source>
        <dbReference type="EMBL" id="BBA49214.1"/>
    </source>
</evidence>
<feature type="region of interest" description="Disordered" evidence="1">
    <location>
        <begin position="204"/>
        <end position="228"/>
    </location>
</feature>
<feature type="region of interest" description="Disordered" evidence="1">
    <location>
        <begin position="17"/>
        <end position="52"/>
    </location>
</feature>
<name>A0A286P9V3_ORYLA</name>
<accession>A0A286P9V3</accession>
<dbReference type="AlphaFoldDB" id="A0A286P9V3"/>
<organism evidence="2">
    <name type="scientific">Oryzias latipes</name>
    <name type="common">Japanese rice fish</name>
    <name type="synonym">Japanese killifish</name>
    <dbReference type="NCBI Taxonomy" id="8090"/>
    <lineage>
        <taxon>Eukaryota</taxon>
        <taxon>Metazoa</taxon>
        <taxon>Chordata</taxon>
        <taxon>Craniata</taxon>
        <taxon>Vertebrata</taxon>
        <taxon>Euteleostomi</taxon>
        <taxon>Actinopterygii</taxon>
        <taxon>Neopterygii</taxon>
        <taxon>Teleostei</taxon>
        <taxon>Neoteleostei</taxon>
        <taxon>Acanthomorphata</taxon>
        <taxon>Ovalentaria</taxon>
        <taxon>Atherinomorphae</taxon>
        <taxon>Beloniformes</taxon>
        <taxon>Adrianichthyidae</taxon>
        <taxon>Oryziinae</taxon>
        <taxon>Oryzias</taxon>
    </lineage>
</organism>
<gene>
    <name evidence="2" type="primary">ORF54</name>
</gene>
<proteinExistence type="predicted"/>
<feature type="compositionally biased region" description="Polar residues" evidence="1">
    <location>
        <begin position="211"/>
        <end position="221"/>
    </location>
</feature>
<sequence length="385" mass="43585">MSHKREHSFICFFFKKKRKHHHQRDHHSQGHPSPHTPTPLHTIHLPAKPTHSEFKLKRQRETEKFDTVATRRPINKQTGMLRKYSQRSLLAIWAPRSAPPSPAVRESEMIDRAALSSRTQPSQSPECSPSLLQGVVLLPFCKKVEAGIQKTTTETDLEQGSDLDMTPELDLSQHNLPSTYKNTSESHKVQGGYLPHLQEKAEKKIKKTTRESQNSQTSSTEPCGLRSREPDEVEALISGPLVKAVKIVVFHLLTTCLSKVRKEECYGCQVDHPSQMQHPCLFVIEEGFVYSNFPALVKKLLTPGYLPAVKTFLSMRNIVEKDERIRAVTDALLYELRHSALNSHGDLVSTVYEGLTEAEEIDFEQLEVVSKVWEGDLSACPNCLI</sequence>